<reference evidence="2 3" key="1">
    <citation type="journal article" date="2023" name="G3 (Bethesda)">
        <title>A chromosome-length genome assembly and annotation of blackberry (Rubus argutus, cv. 'Hillquist').</title>
        <authorList>
            <person name="Bruna T."/>
            <person name="Aryal R."/>
            <person name="Dudchenko O."/>
            <person name="Sargent D.J."/>
            <person name="Mead D."/>
            <person name="Buti M."/>
            <person name="Cavallini A."/>
            <person name="Hytonen T."/>
            <person name="Andres J."/>
            <person name="Pham M."/>
            <person name="Weisz D."/>
            <person name="Mascagni F."/>
            <person name="Usai G."/>
            <person name="Natali L."/>
            <person name="Bassil N."/>
            <person name="Fernandez G.E."/>
            <person name="Lomsadze A."/>
            <person name="Armour M."/>
            <person name="Olukolu B."/>
            <person name="Poorten T."/>
            <person name="Britton C."/>
            <person name="Davik J."/>
            <person name="Ashrafi H."/>
            <person name="Aiden E.L."/>
            <person name="Borodovsky M."/>
            <person name="Worthington M."/>
        </authorList>
    </citation>
    <scope>NUCLEOTIDE SEQUENCE [LARGE SCALE GENOMIC DNA]</scope>
    <source>
        <strain evidence="2">PI 553951</strain>
    </source>
</reference>
<feature type="region of interest" description="Disordered" evidence="1">
    <location>
        <begin position="1"/>
        <end position="26"/>
    </location>
</feature>
<evidence type="ECO:0000256" key="1">
    <source>
        <dbReference type="SAM" id="MobiDB-lite"/>
    </source>
</evidence>
<dbReference type="Proteomes" id="UP001457282">
    <property type="component" value="Unassembled WGS sequence"/>
</dbReference>
<comment type="caution">
    <text evidence="2">The sequence shown here is derived from an EMBL/GenBank/DDBJ whole genome shotgun (WGS) entry which is preliminary data.</text>
</comment>
<organism evidence="2 3">
    <name type="scientific">Rubus argutus</name>
    <name type="common">Southern blackberry</name>
    <dbReference type="NCBI Taxonomy" id="59490"/>
    <lineage>
        <taxon>Eukaryota</taxon>
        <taxon>Viridiplantae</taxon>
        <taxon>Streptophyta</taxon>
        <taxon>Embryophyta</taxon>
        <taxon>Tracheophyta</taxon>
        <taxon>Spermatophyta</taxon>
        <taxon>Magnoliopsida</taxon>
        <taxon>eudicotyledons</taxon>
        <taxon>Gunneridae</taxon>
        <taxon>Pentapetalae</taxon>
        <taxon>rosids</taxon>
        <taxon>fabids</taxon>
        <taxon>Rosales</taxon>
        <taxon>Rosaceae</taxon>
        <taxon>Rosoideae</taxon>
        <taxon>Rosoideae incertae sedis</taxon>
        <taxon>Rubus</taxon>
    </lineage>
</organism>
<dbReference type="Pfam" id="PF04032">
    <property type="entry name" value="Rpr2"/>
    <property type="match status" value="1"/>
</dbReference>
<feature type="compositionally biased region" description="Polar residues" evidence="1">
    <location>
        <begin position="154"/>
        <end position="169"/>
    </location>
</feature>
<keyword evidence="3" id="KW-1185">Reference proteome</keyword>
<evidence type="ECO:0000313" key="2">
    <source>
        <dbReference type="EMBL" id="KAK9927200.1"/>
    </source>
</evidence>
<dbReference type="PANTHER" id="PTHR36072:SF2">
    <property type="entry name" value="OS01G0531000 PROTEIN"/>
    <property type="match status" value="1"/>
</dbReference>
<feature type="compositionally biased region" description="Basic residues" evidence="1">
    <location>
        <begin position="219"/>
        <end position="228"/>
    </location>
</feature>
<dbReference type="PANTHER" id="PTHR36072">
    <property type="entry name" value="OS01G0541600 PROTEIN"/>
    <property type="match status" value="1"/>
</dbReference>
<feature type="compositionally biased region" description="Basic and acidic residues" evidence="1">
    <location>
        <begin position="262"/>
        <end position="273"/>
    </location>
</feature>
<feature type="region of interest" description="Disordered" evidence="1">
    <location>
        <begin position="140"/>
        <end position="282"/>
    </location>
</feature>
<sequence length="282" mass="31098">MGKRAPNATFGSNNPISLRGDKKQIKGGSLNPKSALKLEHLQRLALWISGEASIPSLGAFFGHKLASTQEGLNLPPDPSLFSCERCETILQPGFNCTIRIEKNRAKARRRSKKPTNFTFTQNNVVYTCHFCSHRNVKRGTSRGHMKGICPPKTKTASNLNPAKSISQKFVTPKKSTAGEDKVSRSNEITSSTIHEEIPTVDSPATPMVKPVITLLDSKRKQRNKSGSKKRSEPENSPAPADAENSVGTTSKRRRKSWTSLKELAEKSEQKKSISDLSIPFFL</sequence>
<name>A0AAW1WR14_RUBAR</name>
<dbReference type="Gene3D" id="6.20.50.20">
    <property type="match status" value="1"/>
</dbReference>
<dbReference type="InterPro" id="IPR007175">
    <property type="entry name" value="Rpr2/Snm1/Rpp21"/>
</dbReference>
<dbReference type="EMBL" id="JBEDUW010000005">
    <property type="protein sequence ID" value="KAK9927200.1"/>
    <property type="molecule type" value="Genomic_DNA"/>
</dbReference>
<accession>A0AAW1WR14</accession>
<proteinExistence type="predicted"/>
<gene>
    <name evidence="2" type="ORF">M0R45_024396</name>
</gene>
<dbReference type="AlphaFoldDB" id="A0AAW1WR14"/>
<evidence type="ECO:0000313" key="3">
    <source>
        <dbReference type="Proteomes" id="UP001457282"/>
    </source>
</evidence>
<protein>
    <submittedName>
        <fullName evidence="2">Uncharacterized protein</fullName>
    </submittedName>
</protein>
<dbReference type="GO" id="GO:0006396">
    <property type="term" value="P:RNA processing"/>
    <property type="evidence" value="ECO:0007669"/>
    <property type="project" value="InterPro"/>
</dbReference>